<dbReference type="RefSeq" id="WP_204698516.1">
    <property type="nucleotide sequence ID" value="NZ_JAFBEC010000008.1"/>
</dbReference>
<keyword evidence="2" id="KW-1185">Reference proteome</keyword>
<proteinExistence type="predicted"/>
<evidence type="ECO:0000313" key="1">
    <source>
        <dbReference type="EMBL" id="MBM7633804.1"/>
    </source>
</evidence>
<accession>A0ABS2PEF3</accession>
<reference evidence="1 2" key="1">
    <citation type="submission" date="2021-01" db="EMBL/GenBank/DDBJ databases">
        <title>Genomic Encyclopedia of Type Strains, Phase IV (KMG-IV): sequencing the most valuable type-strain genomes for metagenomic binning, comparative biology and taxonomic classification.</title>
        <authorList>
            <person name="Goeker M."/>
        </authorList>
    </citation>
    <scope>NUCLEOTIDE SEQUENCE [LARGE SCALE GENOMIC DNA]</scope>
    <source>
        <strain evidence="1 2">DSM 25540</strain>
    </source>
</reference>
<sequence length="72" mass="8406">MNRNWSTIVNTINISRSLNNQISITYYNDGEQTAIGKITKIDNTDRQLTLKHRQDFWVLQYKYIIDASVIAS</sequence>
<dbReference type="EMBL" id="JAFBEC010000008">
    <property type="protein sequence ID" value="MBM7633804.1"/>
    <property type="molecule type" value="Genomic_DNA"/>
</dbReference>
<protein>
    <submittedName>
        <fullName evidence="1">Mannosyl-3-phosphoglycerate phosphatase (HAD superfamily)</fullName>
    </submittedName>
</protein>
<gene>
    <name evidence="1" type="ORF">JOD17_002900</name>
</gene>
<organism evidence="1 2">
    <name type="scientific">Geomicrobium sediminis</name>
    <dbReference type="NCBI Taxonomy" id="1347788"/>
    <lineage>
        <taxon>Bacteria</taxon>
        <taxon>Bacillati</taxon>
        <taxon>Bacillota</taxon>
        <taxon>Bacilli</taxon>
        <taxon>Bacillales</taxon>
        <taxon>Geomicrobium</taxon>
    </lineage>
</organism>
<dbReference type="Pfam" id="PF08863">
    <property type="entry name" value="YolD"/>
    <property type="match status" value="1"/>
</dbReference>
<dbReference type="Proteomes" id="UP000741863">
    <property type="component" value="Unassembled WGS sequence"/>
</dbReference>
<dbReference type="InterPro" id="IPR014962">
    <property type="entry name" value="YolD"/>
</dbReference>
<evidence type="ECO:0000313" key="2">
    <source>
        <dbReference type="Proteomes" id="UP000741863"/>
    </source>
</evidence>
<name>A0ABS2PEF3_9BACL</name>
<comment type="caution">
    <text evidence="1">The sequence shown here is derived from an EMBL/GenBank/DDBJ whole genome shotgun (WGS) entry which is preliminary data.</text>
</comment>